<name>A0A1F7IAE3_9BACT</name>
<dbReference type="GO" id="GO:0000287">
    <property type="term" value="F:magnesium ion binding"/>
    <property type="evidence" value="ECO:0007669"/>
    <property type="project" value="TreeGrafter"/>
</dbReference>
<dbReference type="Pfam" id="PF08282">
    <property type="entry name" value="Hydrolase_3"/>
    <property type="match status" value="1"/>
</dbReference>
<evidence type="ECO:0000313" key="1">
    <source>
        <dbReference type="EMBL" id="OGK40292.1"/>
    </source>
</evidence>
<dbReference type="PANTHER" id="PTHR10000">
    <property type="entry name" value="PHOSPHOSERINE PHOSPHATASE"/>
    <property type="match status" value="1"/>
</dbReference>
<dbReference type="STRING" id="1802055.A3A74_07345"/>
<accession>A0A1F7IAE3</accession>
<dbReference type="Gene3D" id="3.40.50.1000">
    <property type="entry name" value="HAD superfamily/HAD-like"/>
    <property type="match status" value="1"/>
</dbReference>
<dbReference type="InterPro" id="IPR023214">
    <property type="entry name" value="HAD_sf"/>
</dbReference>
<dbReference type="GO" id="GO:0016791">
    <property type="term" value="F:phosphatase activity"/>
    <property type="evidence" value="ECO:0007669"/>
    <property type="project" value="TreeGrafter"/>
</dbReference>
<dbReference type="InterPro" id="IPR036412">
    <property type="entry name" value="HAD-like_sf"/>
</dbReference>
<dbReference type="GO" id="GO:0005829">
    <property type="term" value="C:cytosol"/>
    <property type="evidence" value="ECO:0007669"/>
    <property type="project" value="TreeGrafter"/>
</dbReference>
<organism evidence="1 2">
    <name type="scientific">Candidatus Roizmanbacteria bacterium RIFCSPLOWO2_01_FULL_35_13</name>
    <dbReference type="NCBI Taxonomy" id="1802055"/>
    <lineage>
        <taxon>Bacteria</taxon>
        <taxon>Candidatus Roizmaniibacteriota</taxon>
    </lineage>
</organism>
<sequence>MIKAIIIDVDGVIVGEKIGFNSPYPHPEVIRRLKSIREKGITISLCTAKPHYSVQKIIEDVGLNNLHITNGGGVIIDPIDNIILKKHIIKSSDALKVIEKYLSNDVYTEFYSLEEYFIQENQKSDLTKTHTHILQREPHIVTSLIKEVKKQEIVKIMPIAKNEEDKKRLVSLFEPFKNDLTLSWGVHPVAFPHLFGIITAKGISKKQAVIEIGNTINIKPDEMLGIGDSVSDWQFIEQCGYAGAMGNASEELKDLVHKKGEQFFIGKAVDENGILDIFNFFSL</sequence>
<comment type="caution">
    <text evidence="1">The sequence shown here is derived from an EMBL/GenBank/DDBJ whole genome shotgun (WGS) entry which is preliminary data.</text>
</comment>
<dbReference type="SUPFAM" id="SSF56784">
    <property type="entry name" value="HAD-like"/>
    <property type="match status" value="1"/>
</dbReference>
<proteinExistence type="predicted"/>
<dbReference type="EMBL" id="MGAF01000034">
    <property type="protein sequence ID" value="OGK40292.1"/>
    <property type="molecule type" value="Genomic_DNA"/>
</dbReference>
<dbReference type="Proteomes" id="UP000179270">
    <property type="component" value="Unassembled WGS sequence"/>
</dbReference>
<protein>
    <submittedName>
        <fullName evidence="1">Uncharacterized protein</fullName>
    </submittedName>
</protein>
<gene>
    <name evidence="1" type="ORF">A3A74_07345</name>
</gene>
<dbReference type="NCBIfam" id="TIGR01484">
    <property type="entry name" value="HAD-SF-IIB"/>
    <property type="match status" value="1"/>
</dbReference>
<dbReference type="AlphaFoldDB" id="A0A1F7IAE3"/>
<reference evidence="1 2" key="1">
    <citation type="journal article" date="2016" name="Nat. Commun.">
        <title>Thousands of microbial genomes shed light on interconnected biogeochemical processes in an aquifer system.</title>
        <authorList>
            <person name="Anantharaman K."/>
            <person name="Brown C.T."/>
            <person name="Hug L.A."/>
            <person name="Sharon I."/>
            <person name="Castelle C.J."/>
            <person name="Probst A.J."/>
            <person name="Thomas B.C."/>
            <person name="Singh A."/>
            <person name="Wilkins M.J."/>
            <person name="Karaoz U."/>
            <person name="Brodie E.L."/>
            <person name="Williams K.H."/>
            <person name="Hubbard S.S."/>
            <person name="Banfield J.F."/>
        </authorList>
    </citation>
    <scope>NUCLEOTIDE SEQUENCE [LARGE SCALE GENOMIC DNA]</scope>
</reference>
<dbReference type="InterPro" id="IPR006379">
    <property type="entry name" value="HAD-SF_hydro_IIB"/>
</dbReference>
<evidence type="ECO:0000313" key="2">
    <source>
        <dbReference type="Proteomes" id="UP000179270"/>
    </source>
</evidence>
<dbReference type="Gene3D" id="3.30.1240.10">
    <property type="match status" value="1"/>
</dbReference>
<dbReference type="PANTHER" id="PTHR10000:SF8">
    <property type="entry name" value="HAD SUPERFAMILY HYDROLASE-LIKE, TYPE 3"/>
    <property type="match status" value="1"/>
</dbReference>